<proteinExistence type="predicted"/>
<gene>
    <name evidence="1" type="ORF">TIFTF001_025362</name>
</gene>
<evidence type="ECO:0000313" key="1">
    <source>
        <dbReference type="EMBL" id="GMN56238.1"/>
    </source>
</evidence>
<dbReference type="AlphaFoldDB" id="A0AA88AJP8"/>
<dbReference type="Proteomes" id="UP001187192">
    <property type="component" value="Unassembled WGS sequence"/>
</dbReference>
<reference evidence="1" key="1">
    <citation type="submission" date="2023-07" db="EMBL/GenBank/DDBJ databases">
        <title>draft genome sequence of fig (Ficus carica).</title>
        <authorList>
            <person name="Takahashi T."/>
            <person name="Nishimura K."/>
        </authorList>
    </citation>
    <scope>NUCLEOTIDE SEQUENCE</scope>
</reference>
<keyword evidence="2" id="KW-1185">Reference proteome</keyword>
<name>A0AA88AJP8_FICCA</name>
<comment type="caution">
    <text evidence="1">The sequence shown here is derived from an EMBL/GenBank/DDBJ whole genome shotgun (WGS) entry which is preliminary data.</text>
</comment>
<protein>
    <submittedName>
        <fullName evidence="1">Uncharacterized protein</fullName>
    </submittedName>
</protein>
<sequence>MPEILWPCRRTPTKELELAIGVRGGTREYGDLTKKRTGDQMEEIVEEIQLLASEEMGITHDFSQFDGGVEMEDCAGEWSSQRCGVDLVLWRERE</sequence>
<dbReference type="EMBL" id="BTGU01000062">
    <property type="protein sequence ID" value="GMN56238.1"/>
    <property type="molecule type" value="Genomic_DNA"/>
</dbReference>
<accession>A0AA88AJP8</accession>
<organism evidence="1 2">
    <name type="scientific">Ficus carica</name>
    <name type="common">Common fig</name>
    <dbReference type="NCBI Taxonomy" id="3494"/>
    <lineage>
        <taxon>Eukaryota</taxon>
        <taxon>Viridiplantae</taxon>
        <taxon>Streptophyta</taxon>
        <taxon>Embryophyta</taxon>
        <taxon>Tracheophyta</taxon>
        <taxon>Spermatophyta</taxon>
        <taxon>Magnoliopsida</taxon>
        <taxon>eudicotyledons</taxon>
        <taxon>Gunneridae</taxon>
        <taxon>Pentapetalae</taxon>
        <taxon>rosids</taxon>
        <taxon>fabids</taxon>
        <taxon>Rosales</taxon>
        <taxon>Moraceae</taxon>
        <taxon>Ficeae</taxon>
        <taxon>Ficus</taxon>
    </lineage>
</organism>
<evidence type="ECO:0000313" key="2">
    <source>
        <dbReference type="Proteomes" id="UP001187192"/>
    </source>
</evidence>